<evidence type="ECO:0000313" key="2">
    <source>
        <dbReference type="EMBL" id="BBX85947.1"/>
    </source>
</evidence>
<evidence type="ECO:0000256" key="1">
    <source>
        <dbReference type="SAM" id="MobiDB-lite"/>
    </source>
</evidence>
<organism evidence="2 3">
    <name type="scientific">Mycolicibacterium aubagnense</name>
    <dbReference type="NCBI Taxonomy" id="319707"/>
    <lineage>
        <taxon>Bacteria</taxon>
        <taxon>Bacillati</taxon>
        <taxon>Actinomycetota</taxon>
        <taxon>Actinomycetes</taxon>
        <taxon>Mycobacteriales</taxon>
        <taxon>Mycobacteriaceae</taxon>
        <taxon>Mycolicibacterium</taxon>
    </lineage>
</organism>
<reference evidence="2 3" key="1">
    <citation type="journal article" date="2019" name="Emerg. Microbes Infect.">
        <title>Comprehensive subspecies identification of 175 nontuberculous mycobacteria species based on 7547 genomic profiles.</title>
        <authorList>
            <person name="Matsumoto Y."/>
            <person name="Kinjo T."/>
            <person name="Motooka D."/>
            <person name="Nabeya D."/>
            <person name="Jung N."/>
            <person name="Uechi K."/>
            <person name="Horii T."/>
            <person name="Iida T."/>
            <person name="Fujita J."/>
            <person name="Nakamura S."/>
        </authorList>
    </citation>
    <scope>NUCLEOTIDE SEQUENCE [LARGE SCALE GENOMIC DNA]</scope>
    <source>
        <strain evidence="2 3">JCM 15296</strain>
    </source>
</reference>
<dbReference type="Proteomes" id="UP000465609">
    <property type="component" value="Chromosome"/>
</dbReference>
<gene>
    <name evidence="2" type="ORF">MAUB_38200</name>
</gene>
<dbReference type="Gene3D" id="3.30.110.190">
    <property type="match status" value="1"/>
</dbReference>
<accession>A0ABN5YVR6</accession>
<dbReference type="Pfam" id="PF14337">
    <property type="entry name" value="Abi_alpha"/>
    <property type="match status" value="1"/>
</dbReference>
<keyword evidence="3" id="KW-1185">Reference proteome</keyword>
<protein>
    <recommendedName>
        <fullName evidence="4">DUF4393 domain-containing protein</fullName>
    </recommendedName>
</protein>
<dbReference type="InterPro" id="IPR025506">
    <property type="entry name" value="Abi_alpha"/>
</dbReference>
<proteinExistence type="predicted"/>
<dbReference type="EMBL" id="AP022577">
    <property type="protein sequence ID" value="BBX85947.1"/>
    <property type="molecule type" value="Genomic_DNA"/>
</dbReference>
<sequence length="229" mass="24691">MRVAQSFDPFGLVGRAVDAARIGLDVYSWTEQQIVGALRKGLNELEPEDTDHDVVATPETSKPAATDDSLNSKMSELLNRALDQNTAGSQTELYHHLLDQLVADEARIVGALSDGSVSPLVNVFDRTRKAVLENAALVGRTANVALPQMTPQYVGHLLALRLVEIGPEDSSLKTEYEVLMAETIVLNAIKAASKGPLPAKVEKLTLTLSPLGRSLWAAATAEDDQDGWH</sequence>
<name>A0ABN5YVR6_9MYCO</name>
<feature type="region of interest" description="Disordered" evidence="1">
    <location>
        <begin position="46"/>
        <end position="69"/>
    </location>
</feature>
<evidence type="ECO:0008006" key="4">
    <source>
        <dbReference type="Google" id="ProtNLM"/>
    </source>
</evidence>
<evidence type="ECO:0000313" key="3">
    <source>
        <dbReference type="Proteomes" id="UP000465609"/>
    </source>
</evidence>